<dbReference type="CDD" id="cd00761">
    <property type="entry name" value="Glyco_tranf_GTA_type"/>
    <property type="match status" value="1"/>
</dbReference>
<evidence type="ECO:0000313" key="3">
    <source>
        <dbReference type="Proteomes" id="UP001277761"/>
    </source>
</evidence>
<dbReference type="RefSeq" id="WP_319954038.1">
    <property type="nucleotide sequence ID" value="NZ_JAXAVX010000004.1"/>
</dbReference>
<dbReference type="SUPFAM" id="SSF53448">
    <property type="entry name" value="Nucleotide-diphospho-sugar transferases"/>
    <property type="match status" value="1"/>
</dbReference>
<sequence length="305" mass="32663">MQIGVVVAVRGFSPYLVQTLDAVLGQTLPATDVVLVDDGSRLPVVLRPEHAARVRVLRLDRPTGPGAARNAGIAALRDEVDHVAFCDHDDVWGPGHLAAHARAGARHPSAAILSGDTEIIGADDRPTGEAWRSLHHGLHRSDLVLPLIYELHPLCTSATVVRRAELEAVGGFDESLPQAEDLDLWLRLLESGSDLVSVLGATVRYRRHAAGLTHDVGTLAEALHRVHVAHADHVPDRVVRRAGAGHLRALATALARAGDYGGALEAMERAADQLPPTPVERVKTVLLRLPALRGCIGRRAPYPGR</sequence>
<protein>
    <submittedName>
        <fullName evidence="2">Glycosyltransferase family 2 protein</fullName>
    </submittedName>
</protein>
<dbReference type="PANTHER" id="PTHR43685:SF2">
    <property type="entry name" value="GLYCOSYLTRANSFERASE 2-LIKE DOMAIN-CONTAINING PROTEIN"/>
    <property type="match status" value="1"/>
</dbReference>
<comment type="caution">
    <text evidence="2">The sequence shown here is derived from an EMBL/GenBank/DDBJ whole genome shotgun (WGS) entry which is preliminary data.</text>
</comment>
<reference evidence="2 3" key="1">
    <citation type="submission" date="2023-11" db="EMBL/GenBank/DDBJ databases">
        <authorList>
            <person name="Xu M."/>
            <person name="Jiang T."/>
        </authorList>
    </citation>
    <scope>NUCLEOTIDE SEQUENCE [LARGE SCALE GENOMIC DNA]</scope>
    <source>
        <strain evidence="2 3">SD</strain>
    </source>
</reference>
<proteinExistence type="predicted"/>
<dbReference type="PANTHER" id="PTHR43685">
    <property type="entry name" value="GLYCOSYLTRANSFERASE"/>
    <property type="match status" value="1"/>
</dbReference>
<dbReference type="EMBL" id="JAXAVX010000004">
    <property type="protein sequence ID" value="MDX8151883.1"/>
    <property type="molecule type" value="Genomic_DNA"/>
</dbReference>
<keyword evidence="3" id="KW-1185">Reference proteome</keyword>
<organism evidence="2 3">
    <name type="scientific">Patulibacter brassicae</name>
    <dbReference type="NCBI Taxonomy" id="1705717"/>
    <lineage>
        <taxon>Bacteria</taxon>
        <taxon>Bacillati</taxon>
        <taxon>Actinomycetota</taxon>
        <taxon>Thermoleophilia</taxon>
        <taxon>Solirubrobacterales</taxon>
        <taxon>Patulibacteraceae</taxon>
        <taxon>Patulibacter</taxon>
    </lineage>
</organism>
<evidence type="ECO:0000259" key="1">
    <source>
        <dbReference type="Pfam" id="PF00535"/>
    </source>
</evidence>
<evidence type="ECO:0000313" key="2">
    <source>
        <dbReference type="EMBL" id="MDX8151883.1"/>
    </source>
</evidence>
<dbReference type="Gene3D" id="3.90.550.10">
    <property type="entry name" value="Spore Coat Polysaccharide Biosynthesis Protein SpsA, Chain A"/>
    <property type="match status" value="1"/>
</dbReference>
<dbReference type="InterPro" id="IPR001173">
    <property type="entry name" value="Glyco_trans_2-like"/>
</dbReference>
<feature type="domain" description="Glycosyltransferase 2-like" evidence="1">
    <location>
        <begin position="6"/>
        <end position="116"/>
    </location>
</feature>
<dbReference type="InterPro" id="IPR050834">
    <property type="entry name" value="Glycosyltransf_2"/>
</dbReference>
<dbReference type="Pfam" id="PF00535">
    <property type="entry name" value="Glycos_transf_2"/>
    <property type="match status" value="1"/>
</dbReference>
<name>A0ABU4VJB0_9ACTN</name>
<dbReference type="InterPro" id="IPR029044">
    <property type="entry name" value="Nucleotide-diphossugar_trans"/>
</dbReference>
<gene>
    <name evidence="2" type="ORF">SK069_09790</name>
</gene>
<accession>A0ABU4VJB0</accession>
<dbReference type="Proteomes" id="UP001277761">
    <property type="component" value="Unassembled WGS sequence"/>
</dbReference>